<proteinExistence type="predicted"/>
<gene>
    <name evidence="2" type="ORF">ABEB36_001137</name>
</gene>
<keyword evidence="1" id="KW-1133">Transmembrane helix</keyword>
<protein>
    <submittedName>
        <fullName evidence="2">Uncharacterized protein</fullName>
    </submittedName>
</protein>
<evidence type="ECO:0000313" key="3">
    <source>
        <dbReference type="Proteomes" id="UP001566132"/>
    </source>
</evidence>
<feature type="transmembrane region" description="Helical" evidence="1">
    <location>
        <begin position="121"/>
        <end position="144"/>
    </location>
</feature>
<name>A0ABD1FE81_HYPHA</name>
<accession>A0ABD1FE81</accession>
<keyword evidence="1" id="KW-0472">Membrane</keyword>
<sequence>MTQENFNSLTIKTNNAFRRNTVVFAFSKYSFNTNSLVSLSIFQSLLWATAVPIKDTMEKWSLDENIQDLSPSSSSSSEENSIAFNVTLTNNTITFLRQSFIRPTLTTLDMLILAPVMHSNFLFLLILLLLRTALAVVEGILTYISEQGVNVDIVRVIRDVIGQLLSNSQQIDNEA</sequence>
<organism evidence="2 3">
    <name type="scientific">Hypothenemus hampei</name>
    <name type="common">Coffee berry borer</name>
    <dbReference type="NCBI Taxonomy" id="57062"/>
    <lineage>
        <taxon>Eukaryota</taxon>
        <taxon>Metazoa</taxon>
        <taxon>Ecdysozoa</taxon>
        <taxon>Arthropoda</taxon>
        <taxon>Hexapoda</taxon>
        <taxon>Insecta</taxon>
        <taxon>Pterygota</taxon>
        <taxon>Neoptera</taxon>
        <taxon>Endopterygota</taxon>
        <taxon>Coleoptera</taxon>
        <taxon>Polyphaga</taxon>
        <taxon>Cucujiformia</taxon>
        <taxon>Curculionidae</taxon>
        <taxon>Scolytinae</taxon>
        <taxon>Hypothenemus</taxon>
    </lineage>
</organism>
<evidence type="ECO:0000256" key="1">
    <source>
        <dbReference type="SAM" id="Phobius"/>
    </source>
</evidence>
<comment type="caution">
    <text evidence="2">The sequence shown here is derived from an EMBL/GenBank/DDBJ whole genome shotgun (WGS) entry which is preliminary data.</text>
</comment>
<dbReference type="Proteomes" id="UP001566132">
    <property type="component" value="Unassembled WGS sequence"/>
</dbReference>
<evidence type="ECO:0000313" key="2">
    <source>
        <dbReference type="EMBL" id="KAL1517367.1"/>
    </source>
</evidence>
<dbReference type="AlphaFoldDB" id="A0ABD1FE81"/>
<keyword evidence="3" id="KW-1185">Reference proteome</keyword>
<keyword evidence="1" id="KW-0812">Transmembrane</keyword>
<reference evidence="2 3" key="1">
    <citation type="submission" date="2024-05" db="EMBL/GenBank/DDBJ databases">
        <title>Genetic variation in Jamaican populations of the coffee berry borer (Hypothenemus hampei).</title>
        <authorList>
            <person name="Errbii M."/>
            <person name="Myrie A."/>
        </authorList>
    </citation>
    <scope>NUCLEOTIDE SEQUENCE [LARGE SCALE GENOMIC DNA]</scope>
    <source>
        <strain evidence="2">JA-Hopewell-2020-01-JO</strain>
        <tissue evidence="2">Whole body</tissue>
    </source>
</reference>
<dbReference type="EMBL" id="JBDJPC010000001">
    <property type="protein sequence ID" value="KAL1517367.1"/>
    <property type="molecule type" value="Genomic_DNA"/>
</dbReference>